<evidence type="ECO:0000256" key="8">
    <source>
        <dbReference type="ARBA" id="ARBA00023012"/>
    </source>
</evidence>
<keyword evidence="3" id="KW-0597">Phosphoprotein</keyword>
<keyword evidence="6" id="KW-0418">Kinase</keyword>
<dbReference type="PANTHER" id="PTHR24421">
    <property type="entry name" value="NITRATE/NITRITE SENSOR PROTEIN NARX-RELATED"/>
    <property type="match status" value="1"/>
</dbReference>
<feature type="transmembrane region" description="Helical" evidence="9">
    <location>
        <begin position="488"/>
        <end position="509"/>
    </location>
</feature>
<evidence type="ECO:0000313" key="11">
    <source>
        <dbReference type="EMBL" id="GAA3556408.1"/>
    </source>
</evidence>
<sequence length="859" mass="91545">MERRGARAVLASLRGHEIIEIGAPEWERLRTYIQLDLAGVVVAVAWLIALRVAGVEGVDGAWLVAIVSLLVVMAAFLLRAIQMIHRFRRFAAVVIFAVSNWLVAVIVTSIVPFALAILTLAVLLPVLVAVQHMNHARLSAMLGATMLAGTILVAASTQPGIVAETEALEVVAHALALAFIPFITVLVSLAAWQNHVMLVARAEALQESRARLVAAADRERCQIERNLHDGAQRRLVAAAAQTRAAQRLLGTEPEEVGPLLARLVDDLQVASAELRNLAHGIYPPQLAQYGLETALRAVAQHAPLPTTVRASGMGRYPPEIEINIYFCVLEALQNAIKHAGDQATVAIALQDRNGLSFDFQDTGNGTRSDQIHTGSGMTNMNDRIGAIGGTLTIDTRPGGGLHLHGHLPRSVLESAGVRRSVQQRGGAVRTALQGIWLLIAWLYTAIQRDEQPHPHPFLVSGLRAIQTVALVAGVAALAAFAGTRTGPLLALAGGCAVAALLVVVAVRFVRRDRVEHAIAVSAAITWCYAITLTALVPAALPYATLVTVSPVLLSVAFLPRRRFKLIMACTVATAVAVTAAGRFSPGLPFTGVRAHPWIVPIVIALVLLGLTRASFLAWQNHVMLVARAEALQESRARLVAAADRERRQIERDLHDGAQQRLVAAAVQSRVAQRLLTTQPGKVGPLLAQLTEDLQEAGTELRDLAHGIYPPQLAEYGLETALLTAARHSPLPTAIHAEGVGRYPPEIEINLYFCLLEALQNAIKHAGEKATVAIELRGGDGLTFDFTDSGKGARPERLRSGHGITNMYDRLGAIGGTLTIETRPGAGLRLHGDLPGVTCLGRPSALAGPPLGPGPGRPEA</sequence>
<organism evidence="11 12">
    <name type="scientific">Nonomuraea rosea</name>
    <dbReference type="NCBI Taxonomy" id="638574"/>
    <lineage>
        <taxon>Bacteria</taxon>
        <taxon>Bacillati</taxon>
        <taxon>Actinomycetota</taxon>
        <taxon>Actinomycetes</taxon>
        <taxon>Streptosporangiales</taxon>
        <taxon>Streptosporangiaceae</taxon>
        <taxon>Nonomuraea</taxon>
    </lineage>
</organism>
<keyword evidence="7" id="KW-0067">ATP-binding</keyword>
<reference evidence="12" key="1">
    <citation type="journal article" date="2019" name="Int. J. Syst. Evol. Microbiol.">
        <title>The Global Catalogue of Microorganisms (GCM) 10K type strain sequencing project: providing services to taxonomists for standard genome sequencing and annotation.</title>
        <authorList>
            <consortium name="The Broad Institute Genomics Platform"/>
            <consortium name="The Broad Institute Genome Sequencing Center for Infectious Disease"/>
            <person name="Wu L."/>
            <person name="Ma J."/>
        </authorList>
    </citation>
    <scope>NUCLEOTIDE SEQUENCE [LARGE SCALE GENOMIC DNA]</scope>
    <source>
        <strain evidence="12">JCM 17326</strain>
    </source>
</reference>
<proteinExistence type="predicted"/>
<feature type="transmembrane region" description="Helical" evidence="9">
    <location>
        <begin position="60"/>
        <end position="78"/>
    </location>
</feature>
<feature type="transmembrane region" description="Helical" evidence="9">
    <location>
        <begin position="138"/>
        <end position="158"/>
    </location>
</feature>
<feature type="transmembrane region" description="Helical" evidence="9">
    <location>
        <begin position="170"/>
        <end position="192"/>
    </location>
</feature>
<feature type="transmembrane region" description="Helical" evidence="9">
    <location>
        <begin position="35"/>
        <end position="54"/>
    </location>
</feature>
<feature type="transmembrane region" description="Helical" evidence="9">
    <location>
        <begin position="542"/>
        <end position="558"/>
    </location>
</feature>
<keyword evidence="12" id="KW-1185">Reference proteome</keyword>
<dbReference type="EC" id="2.7.13.3" evidence="2"/>
<name>A0ABP6WVT1_9ACTN</name>
<evidence type="ECO:0000256" key="5">
    <source>
        <dbReference type="ARBA" id="ARBA00022741"/>
    </source>
</evidence>
<evidence type="ECO:0000256" key="2">
    <source>
        <dbReference type="ARBA" id="ARBA00012438"/>
    </source>
</evidence>
<evidence type="ECO:0000313" key="12">
    <source>
        <dbReference type="Proteomes" id="UP001500630"/>
    </source>
</evidence>
<evidence type="ECO:0000256" key="9">
    <source>
        <dbReference type="SAM" id="Phobius"/>
    </source>
</evidence>
<feature type="domain" description="Histidine kinase/HSP90-like ATPase" evidence="10">
    <location>
        <begin position="319"/>
        <end position="411"/>
    </location>
</feature>
<dbReference type="InterPro" id="IPR011712">
    <property type="entry name" value="Sig_transdc_His_kin_sub3_dim/P"/>
</dbReference>
<dbReference type="Proteomes" id="UP001500630">
    <property type="component" value="Unassembled WGS sequence"/>
</dbReference>
<dbReference type="InterPro" id="IPR036890">
    <property type="entry name" value="HATPase_C_sf"/>
</dbReference>
<keyword evidence="9" id="KW-0472">Membrane</keyword>
<dbReference type="Gene3D" id="1.20.5.1930">
    <property type="match status" value="2"/>
</dbReference>
<protein>
    <recommendedName>
        <fullName evidence="2">histidine kinase</fullName>
        <ecNumber evidence="2">2.7.13.3</ecNumber>
    </recommendedName>
</protein>
<dbReference type="Pfam" id="PF02518">
    <property type="entry name" value="HATPase_c"/>
    <property type="match status" value="2"/>
</dbReference>
<comment type="caution">
    <text evidence="11">The sequence shown here is derived from an EMBL/GenBank/DDBJ whole genome shotgun (WGS) entry which is preliminary data.</text>
</comment>
<dbReference type="Pfam" id="PF07730">
    <property type="entry name" value="HisKA_3"/>
    <property type="match status" value="2"/>
</dbReference>
<dbReference type="InterPro" id="IPR050482">
    <property type="entry name" value="Sensor_HK_TwoCompSys"/>
</dbReference>
<dbReference type="CDD" id="cd16917">
    <property type="entry name" value="HATPase_UhpB-NarQ-NarX-like"/>
    <property type="match status" value="1"/>
</dbReference>
<feature type="transmembrane region" description="Helical" evidence="9">
    <location>
        <begin position="113"/>
        <end position="131"/>
    </location>
</feature>
<feature type="transmembrane region" description="Helical" evidence="9">
    <location>
        <begin position="457"/>
        <end position="482"/>
    </location>
</feature>
<dbReference type="Gene3D" id="3.30.565.10">
    <property type="entry name" value="Histidine kinase-like ATPase, C-terminal domain"/>
    <property type="match status" value="2"/>
</dbReference>
<dbReference type="EMBL" id="BAABDQ010000008">
    <property type="protein sequence ID" value="GAA3556408.1"/>
    <property type="molecule type" value="Genomic_DNA"/>
</dbReference>
<evidence type="ECO:0000256" key="1">
    <source>
        <dbReference type="ARBA" id="ARBA00000085"/>
    </source>
</evidence>
<keyword evidence="9" id="KW-1133">Transmembrane helix</keyword>
<evidence type="ECO:0000259" key="10">
    <source>
        <dbReference type="SMART" id="SM00387"/>
    </source>
</evidence>
<keyword evidence="5" id="KW-0547">Nucleotide-binding</keyword>
<dbReference type="RefSeq" id="WP_345563886.1">
    <property type="nucleotide sequence ID" value="NZ_BAABDQ010000008.1"/>
</dbReference>
<evidence type="ECO:0000256" key="6">
    <source>
        <dbReference type="ARBA" id="ARBA00022777"/>
    </source>
</evidence>
<accession>A0ABP6WVT1</accession>
<comment type="catalytic activity">
    <reaction evidence="1">
        <text>ATP + protein L-histidine = ADP + protein N-phospho-L-histidine.</text>
        <dbReference type="EC" id="2.7.13.3"/>
    </reaction>
</comment>
<evidence type="ECO:0000256" key="7">
    <source>
        <dbReference type="ARBA" id="ARBA00022840"/>
    </source>
</evidence>
<feature type="transmembrane region" description="Helical" evidence="9">
    <location>
        <begin position="565"/>
        <end position="585"/>
    </location>
</feature>
<gene>
    <name evidence="11" type="ORF">GCM10022419_041040</name>
</gene>
<keyword evidence="9" id="KW-0812">Transmembrane</keyword>
<dbReference type="SMART" id="SM00387">
    <property type="entry name" value="HATPase_c"/>
    <property type="match status" value="2"/>
</dbReference>
<dbReference type="InterPro" id="IPR003594">
    <property type="entry name" value="HATPase_dom"/>
</dbReference>
<feature type="transmembrane region" description="Helical" evidence="9">
    <location>
        <begin position="90"/>
        <end position="107"/>
    </location>
</feature>
<dbReference type="SUPFAM" id="SSF55874">
    <property type="entry name" value="ATPase domain of HSP90 chaperone/DNA topoisomerase II/histidine kinase"/>
    <property type="match status" value="2"/>
</dbReference>
<feature type="domain" description="Histidine kinase/HSP90-like ATPase" evidence="10">
    <location>
        <begin position="745"/>
        <end position="835"/>
    </location>
</feature>
<keyword evidence="4" id="KW-0808">Transferase</keyword>
<evidence type="ECO:0000256" key="4">
    <source>
        <dbReference type="ARBA" id="ARBA00022679"/>
    </source>
</evidence>
<keyword evidence="8" id="KW-0902">Two-component regulatory system</keyword>
<dbReference type="PANTHER" id="PTHR24421:SF10">
    <property type="entry name" value="NITRATE_NITRITE SENSOR PROTEIN NARQ"/>
    <property type="match status" value="1"/>
</dbReference>
<feature type="transmembrane region" description="Helical" evidence="9">
    <location>
        <begin position="597"/>
        <end position="618"/>
    </location>
</feature>
<evidence type="ECO:0000256" key="3">
    <source>
        <dbReference type="ARBA" id="ARBA00022553"/>
    </source>
</evidence>